<feature type="region of interest" description="Disordered" evidence="1">
    <location>
        <begin position="15"/>
        <end position="52"/>
    </location>
</feature>
<dbReference type="EMBL" id="JAAOCA010000040">
    <property type="protein sequence ID" value="MBD1601731.1"/>
    <property type="molecule type" value="Genomic_DNA"/>
</dbReference>
<name>A0ABR7Z8R6_9PSED</name>
<evidence type="ECO:0000256" key="1">
    <source>
        <dbReference type="SAM" id="MobiDB-lite"/>
    </source>
</evidence>
<comment type="caution">
    <text evidence="2">The sequence shown here is derived from an EMBL/GenBank/DDBJ whole genome shotgun (WGS) entry which is preliminary data.</text>
</comment>
<reference evidence="2 3" key="1">
    <citation type="journal article" date="2020" name="Insects">
        <title>Bacteria Belonging to Pseudomonas typographi sp. nov. from the Bark Beetle Ips typographus Have Genomic Potential to Aid in the Host Ecology.</title>
        <authorList>
            <person name="Peral-Aranega E."/>
            <person name="Saati-Santamaria Z."/>
            <person name="Kolarik M."/>
            <person name="Rivas R."/>
            <person name="Garcia-Fraile P."/>
        </authorList>
    </citation>
    <scope>NUCLEOTIDE SEQUENCE [LARGE SCALE GENOMIC DNA]</scope>
    <source>
        <strain evidence="2 3">CA3A</strain>
    </source>
</reference>
<sequence length="52" mass="5892">MSNISNPVQIVASALAMRPTQTEPAANDNDEPPERRSPRPLPRRVRQRLKKT</sequence>
<gene>
    <name evidence="2" type="ORF">HAQ05_23930</name>
</gene>
<keyword evidence="3" id="KW-1185">Reference proteome</keyword>
<feature type="compositionally biased region" description="Basic residues" evidence="1">
    <location>
        <begin position="41"/>
        <end position="52"/>
    </location>
</feature>
<accession>A0ABR7Z8R6</accession>
<proteinExistence type="predicted"/>
<protein>
    <submittedName>
        <fullName evidence="2">Uncharacterized protein</fullName>
    </submittedName>
</protein>
<evidence type="ECO:0000313" key="3">
    <source>
        <dbReference type="Proteomes" id="UP000805841"/>
    </source>
</evidence>
<dbReference type="Proteomes" id="UP000805841">
    <property type="component" value="Unassembled WGS sequence"/>
</dbReference>
<evidence type="ECO:0000313" key="2">
    <source>
        <dbReference type="EMBL" id="MBD1601731.1"/>
    </source>
</evidence>
<organism evidence="2 3">
    <name type="scientific">Pseudomonas typographi</name>
    <dbReference type="NCBI Taxonomy" id="2715964"/>
    <lineage>
        <taxon>Bacteria</taxon>
        <taxon>Pseudomonadati</taxon>
        <taxon>Pseudomonadota</taxon>
        <taxon>Gammaproteobacteria</taxon>
        <taxon>Pseudomonadales</taxon>
        <taxon>Pseudomonadaceae</taxon>
        <taxon>Pseudomonas</taxon>
    </lineage>
</organism>
<dbReference type="RefSeq" id="WP_190425528.1">
    <property type="nucleotide sequence ID" value="NZ_JAAOCA010000040.1"/>
</dbReference>